<accession>A0A2Z7CQA7</accession>
<feature type="region of interest" description="Disordered" evidence="1">
    <location>
        <begin position="1"/>
        <end position="69"/>
    </location>
</feature>
<dbReference type="EMBL" id="KQ993114">
    <property type="protein sequence ID" value="KZV49261.1"/>
    <property type="molecule type" value="Genomic_DNA"/>
</dbReference>
<dbReference type="Proteomes" id="UP000250235">
    <property type="component" value="Unassembled WGS sequence"/>
</dbReference>
<keyword evidence="3" id="KW-1185">Reference proteome</keyword>
<feature type="compositionally biased region" description="Basic and acidic residues" evidence="1">
    <location>
        <begin position="1"/>
        <end position="28"/>
    </location>
</feature>
<sequence>MKISKLEQPARRKEPDRRDLVKLDAYERDDGEAEGSCSGKINQLGRKPAGKQARSLALFKSGKEQNKSG</sequence>
<gene>
    <name evidence="2" type="ORF">F511_38904</name>
</gene>
<organism evidence="2 3">
    <name type="scientific">Dorcoceras hygrometricum</name>
    <dbReference type="NCBI Taxonomy" id="472368"/>
    <lineage>
        <taxon>Eukaryota</taxon>
        <taxon>Viridiplantae</taxon>
        <taxon>Streptophyta</taxon>
        <taxon>Embryophyta</taxon>
        <taxon>Tracheophyta</taxon>
        <taxon>Spermatophyta</taxon>
        <taxon>Magnoliopsida</taxon>
        <taxon>eudicotyledons</taxon>
        <taxon>Gunneridae</taxon>
        <taxon>Pentapetalae</taxon>
        <taxon>asterids</taxon>
        <taxon>lamiids</taxon>
        <taxon>Lamiales</taxon>
        <taxon>Gesneriaceae</taxon>
        <taxon>Didymocarpoideae</taxon>
        <taxon>Trichosporeae</taxon>
        <taxon>Loxocarpinae</taxon>
        <taxon>Dorcoceras</taxon>
    </lineage>
</organism>
<dbReference type="AlphaFoldDB" id="A0A2Z7CQA7"/>
<evidence type="ECO:0000313" key="3">
    <source>
        <dbReference type="Proteomes" id="UP000250235"/>
    </source>
</evidence>
<evidence type="ECO:0000256" key="1">
    <source>
        <dbReference type="SAM" id="MobiDB-lite"/>
    </source>
</evidence>
<name>A0A2Z7CQA7_9LAMI</name>
<proteinExistence type="predicted"/>
<reference evidence="2 3" key="1">
    <citation type="journal article" date="2015" name="Proc. Natl. Acad. Sci. U.S.A.">
        <title>The resurrection genome of Boea hygrometrica: A blueprint for survival of dehydration.</title>
        <authorList>
            <person name="Xiao L."/>
            <person name="Yang G."/>
            <person name="Zhang L."/>
            <person name="Yang X."/>
            <person name="Zhao S."/>
            <person name="Ji Z."/>
            <person name="Zhou Q."/>
            <person name="Hu M."/>
            <person name="Wang Y."/>
            <person name="Chen M."/>
            <person name="Xu Y."/>
            <person name="Jin H."/>
            <person name="Xiao X."/>
            <person name="Hu G."/>
            <person name="Bao F."/>
            <person name="Hu Y."/>
            <person name="Wan P."/>
            <person name="Li L."/>
            <person name="Deng X."/>
            <person name="Kuang T."/>
            <person name="Xiang C."/>
            <person name="Zhu J.K."/>
            <person name="Oliver M.J."/>
            <person name="He Y."/>
        </authorList>
    </citation>
    <scope>NUCLEOTIDE SEQUENCE [LARGE SCALE GENOMIC DNA]</scope>
    <source>
        <strain evidence="3">cv. XS01</strain>
    </source>
</reference>
<protein>
    <submittedName>
        <fullName evidence="2">Uncharacterized protein</fullName>
    </submittedName>
</protein>
<evidence type="ECO:0000313" key="2">
    <source>
        <dbReference type="EMBL" id="KZV49261.1"/>
    </source>
</evidence>